<proteinExistence type="predicted"/>
<evidence type="ECO:0000313" key="2">
    <source>
        <dbReference type="Proteomes" id="UP000789375"/>
    </source>
</evidence>
<keyword evidence="2" id="KW-1185">Reference proteome</keyword>
<organism evidence="1 2">
    <name type="scientific">Funneliformis mosseae</name>
    <name type="common">Endomycorrhizal fungus</name>
    <name type="synonym">Glomus mosseae</name>
    <dbReference type="NCBI Taxonomy" id="27381"/>
    <lineage>
        <taxon>Eukaryota</taxon>
        <taxon>Fungi</taxon>
        <taxon>Fungi incertae sedis</taxon>
        <taxon>Mucoromycota</taxon>
        <taxon>Glomeromycotina</taxon>
        <taxon>Glomeromycetes</taxon>
        <taxon>Glomerales</taxon>
        <taxon>Glomeraceae</taxon>
        <taxon>Funneliformis</taxon>
    </lineage>
</organism>
<comment type="caution">
    <text evidence="1">The sequence shown here is derived from an EMBL/GenBank/DDBJ whole genome shotgun (WGS) entry which is preliminary data.</text>
</comment>
<dbReference type="EMBL" id="CAJVPP010008240">
    <property type="protein sequence ID" value="CAG8695361.1"/>
    <property type="molecule type" value="Genomic_DNA"/>
</dbReference>
<dbReference type="Proteomes" id="UP000789375">
    <property type="component" value="Unassembled WGS sequence"/>
</dbReference>
<evidence type="ECO:0000313" key="1">
    <source>
        <dbReference type="EMBL" id="CAG8695361.1"/>
    </source>
</evidence>
<reference evidence="1" key="1">
    <citation type="submission" date="2021-06" db="EMBL/GenBank/DDBJ databases">
        <authorList>
            <person name="Kallberg Y."/>
            <person name="Tangrot J."/>
            <person name="Rosling A."/>
        </authorList>
    </citation>
    <scope>NUCLEOTIDE SEQUENCE</scope>
    <source>
        <strain evidence="1">87-6 pot B 2015</strain>
    </source>
</reference>
<dbReference type="AlphaFoldDB" id="A0A9N9HMG3"/>
<gene>
    <name evidence="1" type="ORF">FMOSSE_LOCUS13550</name>
</gene>
<sequence>KKRLENEKKHPKLSKKDLDILEEKLEELKEKIKASNFKCIR</sequence>
<accession>A0A9N9HMG3</accession>
<feature type="non-terminal residue" evidence="1">
    <location>
        <position position="1"/>
    </location>
</feature>
<protein>
    <submittedName>
        <fullName evidence="1">2147_t:CDS:1</fullName>
    </submittedName>
</protein>
<name>A0A9N9HMG3_FUNMO</name>